<accession>A0AAN7GCU4</accession>
<dbReference type="PANTHER" id="PTHR36323">
    <property type="entry name" value="MYOTUBULARIN-LIKE PROTEIN"/>
    <property type="match status" value="1"/>
</dbReference>
<organism evidence="1 2">
    <name type="scientific">Trapa incisa</name>
    <dbReference type="NCBI Taxonomy" id="236973"/>
    <lineage>
        <taxon>Eukaryota</taxon>
        <taxon>Viridiplantae</taxon>
        <taxon>Streptophyta</taxon>
        <taxon>Embryophyta</taxon>
        <taxon>Tracheophyta</taxon>
        <taxon>Spermatophyta</taxon>
        <taxon>Magnoliopsida</taxon>
        <taxon>eudicotyledons</taxon>
        <taxon>Gunneridae</taxon>
        <taxon>Pentapetalae</taxon>
        <taxon>rosids</taxon>
        <taxon>malvids</taxon>
        <taxon>Myrtales</taxon>
        <taxon>Lythraceae</taxon>
        <taxon>Trapa</taxon>
    </lineage>
</organism>
<comment type="caution">
    <text evidence="1">The sequence shown here is derived from an EMBL/GenBank/DDBJ whole genome shotgun (WGS) entry which is preliminary data.</text>
</comment>
<proteinExistence type="predicted"/>
<gene>
    <name evidence="1" type="ORF">SAY87_024439</name>
</gene>
<dbReference type="Proteomes" id="UP001345219">
    <property type="component" value="Chromosome 19"/>
</dbReference>
<evidence type="ECO:0000313" key="2">
    <source>
        <dbReference type="Proteomes" id="UP001345219"/>
    </source>
</evidence>
<protein>
    <submittedName>
        <fullName evidence="1">Uncharacterized protein</fullName>
    </submittedName>
</protein>
<keyword evidence="2" id="KW-1185">Reference proteome</keyword>
<sequence>MGNCRYQKDRRHRFDNPPRGIFLPMLCSRSSIKNVAVPGSLSDEADPMSPKVGCMGQVKKRNGRVIGFSTPYRLTNQSHAGAKAIKANSFGNGAVSCHSAKYTKLRKLLSSKRLIWRATCSPSSAVTETAMATTAAPERRRVVGKSDSFGSKVENFKEAVNIGEMDPPLPVVKKVRKPEEEVGGRSLWLRRFGEVAPHLQSLEIQHNNPRHEHQLVTV</sequence>
<dbReference type="EMBL" id="JAXIOK010000024">
    <property type="protein sequence ID" value="KAK4740851.1"/>
    <property type="molecule type" value="Genomic_DNA"/>
</dbReference>
<dbReference type="AlphaFoldDB" id="A0AAN7GCU4"/>
<dbReference type="PANTHER" id="PTHR36323:SF1">
    <property type="entry name" value="MYOTUBULARIN-LIKE PROTEIN"/>
    <property type="match status" value="1"/>
</dbReference>
<evidence type="ECO:0000313" key="1">
    <source>
        <dbReference type="EMBL" id="KAK4740851.1"/>
    </source>
</evidence>
<reference evidence="1 2" key="1">
    <citation type="journal article" date="2023" name="Hortic Res">
        <title>Pangenome of water caltrop reveals structural variations and asymmetric subgenome divergence after allopolyploidization.</title>
        <authorList>
            <person name="Zhang X."/>
            <person name="Chen Y."/>
            <person name="Wang L."/>
            <person name="Yuan Y."/>
            <person name="Fang M."/>
            <person name="Shi L."/>
            <person name="Lu R."/>
            <person name="Comes H.P."/>
            <person name="Ma Y."/>
            <person name="Chen Y."/>
            <person name="Huang G."/>
            <person name="Zhou Y."/>
            <person name="Zheng Z."/>
            <person name="Qiu Y."/>
        </authorList>
    </citation>
    <scope>NUCLEOTIDE SEQUENCE [LARGE SCALE GENOMIC DNA]</scope>
    <source>
        <tissue evidence="1">Roots</tissue>
    </source>
</reference>
<name>A0AAN7GCU4_9MYRT</name>